<evidence type="ECO:0000256" key="5">
    <source>
        <dbReference type="ARBA" id="ARBA00022989"/>
    </source>
</evidence>
<dbReference type="PANTHER" id="PTHR30266">
    <property type="entry name" value="MECHANOSENSITIVE CHANNEL MSCL"/>
    <property type="match status" value="1"/>
</dbReference>
<dbReference type="SUPFAM" id="SSF81330">
    <property type="entry name" value="Gated mechanosensitive channel"/>
    <property type="match status" value="1"/>
</dbReference>
<dbReference type="EMBL" id="JBHTIR010001814">
    <property type="protein sequence ID" value="MFD0853009.1"/>
    <property type="molecule type" value="Genomic_DNA"/>
</dbReference>
<evidence type="ECO:0000256" key="7">
    <source>
        <dbReference type="ARBA" id="ARBA00023136"/>
    </source>
</evidence>
<dbReference type="NCBIfam" id="TIGR00220">
    <property type="entry name" value="mscL"/>
    <property type="match status" value="1"/>
</dbReference>
<dbReference type="Gene3D" id="1.10.1200.120">
    <property type="entry name" value="Large-conductance mechanosensitive channel, MscL, domain 1"/>
    <property type="match status" value="1"/>
</dbReference>
<organism evidence="10 11">
    <name type="scientific">Actinomadura adrarensis</name>
    <dbReference type="NCBI Taxonomy" id="1819600"/>
    <lineage>
        <taxon>Bacteria</taxon>
        <taxon>Bacillati</taxon>
        <taxon>Actinomycetota</taxon>
        <taxon>Actinomycetes</taxon>
        <taxon>Streptosporangiales</taxon>
        <taxon>Thermomonosporaceae</taxon>
        <taxon>Actinomadura</taxon>
    </lineage>
</organism>
<keyword evidence="4 9" id="KW-0812">Transmembrane</keyword>
<feature type="transmembrane region" description="Helical" evidence="9">
    <location>
        <begin position="12"/>
        <end position="45"/>
    </location>
</feature>
<keyword evidence="3" id="KW-1003">Cell membrane</keyword>
<evidence type="ECO:0000256" key="6">
    <source>
        <dbReference type="ARBA" id="ARBA00023065"/>
    </source>
</evidence>
<sequence length="138" mass="15005">MNGFKEFLFRGNFVELAVAVVIGAAFSGLVTAFVSSFIGPLIALMGGQPDFSELTFHIDGTRFPYGGFLTALISFLIVAAVIYFLVALPIIKLLERFARAEQATERPCPHCLTNIPINASRCRSCTMEVAPISPTPEF</sequence>
<evidence type="ECO:0000256" key="3">
    <source>
        <dbReference type="ARBA" id="ARBA00022475"/>
    </source>
</evidence>
<keyword evidence="7 9" id="KW-0472">Membrane</keyword>
<reference evidence="11" key="1">
    <citation type="journal article" date="2019" name="Int. J. Syst. Evol. Microbiol.">
        <title>The Global Catalogue of Microorganisms (GCM) 10K type strain sequencing project: providing services to taxonomists for standard genome sequencing and annotation.</title>
        <authorList>
            <consortium name="The Broad Institute Genomics Platform"/>
            <consortium name="The Broad Institute Genome Sequencing Center for Infectious Disease"/>
            <person name="Wu L."/>
            <person name="Ma J."/>
        </authorList>
    </citation>
    <scope>NUCLEOTIDE SEQUENCE [LARGE SCALE GENOMIC DNA]</scope>
    <source>
        <strain evidence="11">JCM 31696</strain>
    </source>
</reference>
<keyword evidence="11" id="KW-1185">Reference proteome</keyword>
<evidence type="ECO:0000256" key="2">
    <source>
        <dbReference type="ARBA" id="ARBA00022448"/>
    </source>
</evidence>
<dbReference type="PRINTS" id="PR01264">
    <property type="entry name" value="MECHCHANNEL"/>
</dbReference>
<evidence type="ECO:0000256" key="8">
    <source>
        <dbReference type="ARBA" id="ARBA00023303"/>
    </source>
</evidence>
<keyword evidence="2" id="KW-0813">Transport</keyword>
<evidence type="ECO:0000256" key="9">
    <source>
        <dbReference type="SAM" id="Phobius"/>
    </source>
</evidence>
<dbReference type="InterPro" id="IPR036019">
    <property type="entry name" value="MscL_channel"/>
</dbReference>
<dbReference type="InterPro" id="IPR037673">
    <property type="entry name" value="MSC/AndL"/>
</dbReference>
<evidence type="ECO:0000313" key="11">
    <source>
        <dbReference type="Proteomes" id="UP001597083"/>
    </source>
</evidence>
<feature type="transmembrane region" description="Helical" evidence="9">
    <location>
        <begin position="65"/>
        <end position="91"/>
    </location>
</feature>
<comment type="caution">
    <text evidence="10">The sequence shown here is derived from an EMBL/GenBank/DDBJ whole genome shotgun (WGS) entry which is preliminary data.</text>
</comment>
<protein>
    <submittedName>
        <fullName evidence="10">Large conductance mechanosensitive channel protein MscL</fullName>
    </submittedName>
</protein>
<comment type="subcellular location">
    <subcellularLocation>
        <location evidence="1">Membrane</location>
        <topology evidence="1">Multi-pass membrane protein</topology>
    </subcellularLocation>
</comment>
<keyword evidence="6" id="KW-0406">Ion transport</keyword>
<evidence type="ECO:0000256" key="4">
    <source>
        <dbReference type="ARBA" id="ARBA00022692"/>
    </source>
</evidence>
<accession>A0ABW3CHD2</accession>
<dbReference type="Proteomes" id="UP001597083">
    <property type="component" value="Unassembled WGS sequence"/>
</dbReference>
<keyword evidence="5 9" id="KW-1133">Transmembrane helix</keyword>
<dbReference type="InterPro" id="IPR001185">
    <property type="entry name" value="MS_channel"/>
</dbReference>
<name>A0ABW3CHD2_9ACTN</name>
<proteinExistence type="predicted"/>
<evidence type="ECO:0000313" key="10">
    <source>
        <dbReference type="EMBL" id="MFD0853009.1"/>
    </source>
</evidence>
<dbReference type="PANTHER" id="PTHR30266:SF2">
    <property type="entry name" value="LARGE-CONDUCTANCE MECHANOSENSITIVE CHANNEL"/>
    <property type="match status" value="1"/>
</dbReference>
<keyword evidence="8" id="KW-0407">Ion channel</keyword>
<evidence type="ECO:0000256" key="1">
    <source>
        <dbReference type="ARBA" id="ARBA00004141"/>
    </source>
</evidence>
<gene>
    <name evidence="10" type="primary">mscL</name>
    <name evidence="10" type="ORF">ACFQ07_12290</name>
</gene>
<dbReference type="Pfam" id="PF01741">
    <property type="entry name" value="MscL"/>
    <property type="match status" value="1"/>
</dbReference>